<dbReference type="CDD" id="cd17039">
    <property type="entry name" value="Ubl_ubiquitin_like"/>
    <property type="match status" value="1"/>
</dbReference>
<dbReference type="OrthoDB" id="534821at2759"/>
<feature type="non-terminal residue" evidence="2">
    <location>
        <position position="1"/>
    </location>
</feature>
<dbReference type="EMBL" id="GL433839">
    <property type="protein sequence ID" value="EFN57716.1"/>
    <property type="molecule type" value="Genomic_DNA"/>
</dbReference>
<feature type="non-terminal residue" evidence="2">
    <location>
        <position position="99"/>
    </location>
</feature>
<dbReference type="InterPro" id="IPR000626">
    <property type="entry name" value="Ubiquitin-like_dom"/>
</dbReference>
<sequence>LQDQDGLPVQHQCLLYSGRLLDDAMLLAECGLGAGCTVHQTGRLLGGKPVKVKIITNHLSCGQEVIIDLDPNAGKAEIKRKLETATGVPASQQKVMLSG</sequence>
<proteinExistence type="predicted"/>
<dbReference type="AlphaFoldDB" id="E1Z948"/>
<dbReference type="KEGG" id="cvr:CHLNCDRAFT_14180"/>
<evidence type="ECO:0000313" key="3">
    <source>
        <dbReference type="Proteomes" id="UP000008141"/>
    </source>
</evidence>
<dbReference type="STRING" id="554065.E1Z948"/>
<dbReference type="eggNOG" id="KOG0001">
    <property type="taxonomic scope" value="Eukaryota"/>
</dbReference>
<reference evidence="2 3" key="1">
    <citation type="journal article" date="2010" name="Plant Cell">
        <title>The Chlorella variabilis NC64A genome reveals adaptation to photosymbiosis, coevolution with viruses, and cryptic sex.</title>
        <authorList>
            <person name="Blanc G."/>
            <person name="Duncan G."/>
            <person name="Agarkova I."/>
            <person name="Borodovsky M."/>
            <person name="Gurnon J."/>
            <person name="Kuo A."/>
            <person name="Lindquist E."/>
            <person name="Lucas S."/>
            <person name="Pangilinan J."/>
            <person name="Polle J."/>
            <person name="Salamov A."/>
            <person name="Terry A."/>
            <person name="Yamada T."/>
            <person name="Dunigan D.D."/>
            <person name="Grigoriev I.V."/>
            <person name="Claverie J.M."/>
            <person name="Van Etten J.L."/>
        </authorList>
    </citation>
    <scope>NUCLEOTIDE SEQUENCE [LARGE SCALE GENOMIC DNA]</scope>
    <source>
        <strain evidence="2 3">NC64A</strain>
    </source>
</reference>
<dbReference type="Gene3D" id="3.10.20.90">
    <property type="entry name" value="Phosphatidylinositol 3-kinase Catalytic Subunit, Chain A, domain 1"/>
    <property type="match status" value="2"/>
</dbReference>
<feature type="domain" description="Ubiquitin-like" evidence="1">
    <location>
        <begin position="48"/>
        <end position="99"/>
    </location>
</feature>
<accession>E1Z948</accession>
<dbReference type="InterPro" id="IPR029071">
    <property type="entry name" value="Ubiquitin-like_domsf"/>
</dbReference>
<dbReference type="Proteomes" id="UP000008141">
    <property type="component" value="Unassembled WGS sequence"/>
</dbReference>
<keyword evidence="3" id="KW-1185">Reference proteome</keyword>
<dbReference type="PROSITE" id="PS50053">
    <property type="entry name" value="UBIQUITIN_2"/>
    <property type="match status" value="2"/>
</dbReference>
<dbReference type="Pfam" id="PF00240">
    <property type="entry name" value="ubiquitin"/>
    <property type="match status" value="2"/>
</dbReference>
<gene>
    <name evidence="2" type="ORF">CHLNCDRAFT_14180</name>
</gene>
<protein>
    <recommendedName>
        <fullName evidence="1">Ubiquitin-like domain-containing protein</fullName>
    </recommendedName>
</protein>
<dbReference type="SUPFAM" id="SSF54236">
    <property type="entry name" value="Ubiquitin-like"/>
    <property type="match status" value="2"/>
</dbReference>
<evidence type="ECO:0000259" key="1">
    <source>
        <dbReference type="PROSITE" id="PS50053"/>
    </source>
</evidence>
<dbReference type="InParanoid" id="E1Z948"/>
<evidence type="ECO:0000313" key="2">
    <source>
        <dbReference type="EMBL" id="EFN57716.1"/>
    </source>
</evidence>
<name>E1Z948_CHLVA</name>
<organism evidence="3">
    <name type="scientific">Chlorella variabilis</name>
    <name type="common">Green alga</name>
    <dbReference type="NCBI Taxonomy" id="554065"/>
    <lineage>
        <taxon>Eukaryota</taxon>
        <taxon>Viridiplantae</taxon>
        <taxon>Chlorophyta</taxon>
        <taxon>core chlorophytes</taxon>
        <taxon>Trebouxiophyceae</taxon>
        <taxon>Chlorellales</taxon>
        <taxon>Chlorellaceae</taxon>
        <taxon>Chlorella clade</taxon>
        <taxon>Chlorella</taxon>
    </lineage>
</organism>
<feature type="domain" description="Ubiquitin-like" evidence="1">
    <location>
        <begin position="1"/>
        <end position="47"/>
    </location>
</feature>
<dbReference type="OMA" id="CTVHQTG"/>
<dbReference type="GeneID" id="17357077"/>
<dbReference type="RefSeq" id="XP_005849818.1">
    <property type="nucleotide sequence ID" value="XM_005849756.1"/>
</dbReference>